<dbReference type="PANTHER" id="PTHR24221">
    <property type="entry name" value="ATP-BINDING CASSETTE SUB-FAMILY B"/>
    <property type="match status" value="1"/>
</dbReference>
<dbReference type="GO" id="GO:0016887">
    <property type="term" value="F:ATP hydrolysis activity"/>
    <property type="evidence" value="ECO:0007669"/>
    <property type="project" value="InterPro"/>
</dbReference>
<dbReference type="InterPro" id="IPR017871">
    <property type="entry name" value="ABC_transporter-like_CS"/>
</dbReference>
<keyword evidence="2" id="KW-0067">ATP-binding</keyword>
<evidence type="ECO:0000259" key="3">
    <source>
        <dbReference type="PROSITE" id="PS50893"/>
    </source>
</evidence>
<dbReference type="Pfam" id="PF00005">
    <property type="entry name" value="ABC_tran"/>
    <property type="match status" value="1"/>
</dbReference>
<dbReference type="EMBL" id="ATBP01003376">
    <property type="protein sequence ID" value="ETR64969.1"/>
    <property type="molecule type" value="Genomic_DNA"/>
</dbReference>
<dbReference type="Proteomes" id="UP000189670">
    <property type="component" value="Unassembled WGS sequence"/>
</dbReference>
<dbReference type="PROSITE" id="PS50893">
    <property type="entry name" value="ABC_TRANSPORTER_2"/>
    <property type="match status" value="1"/>
</dbReference>
<evidence type="ECO:0000313" key="5">
    <source>
        <dbReference type="Proteomes" id="UP000189670"/>
    </source>
</evidence>
<dbReference type="InterPro" id="IPR027417">
    <property type="entry name" value="P-loop_NTPase"/>
</dbReference>
<dbReference type="PROSITE" id="PS00211">
    <property type="entry name" value="ABC_TRANSPORTER_1"/>
    <property type="match status" value="1"/>
</dbReference>
<name>A0A1V1NQW3_9BACT</name>
<reference evidence="5" key="1">
    <citation type="submission" date="2012-11" db="EMBL/GenBank/DDBJ databases">
        <authorList>
            <person name="Lucero-Rivera Y.E."/>
            <person name="Tovar-Ramirez D."/>
        </authorList>
    </citation>
    <scope>NUCLEOTIDE SEQUENCE [LARGE SCALE GENOMIC DNA]</scope>
    <source>
        <strain evidence="5">Araruama</strain>
    </source>
</reference>
<dbReference type="PANTHER" id="PTHR24221:SF654">
    <property type="entry name" value="ATP-BINDING CASSETTE SUB-FAMILY B MEMBER 6"/>
    <property type="match status" value="1"/>
</dbReference>
<organism evidence="4 5">
    <name type="scientific">Candidatus Magnetoglobus multicellularis str. Araruama</name>
    <dbReference type="NCBI Taxonomy" id="890399"/>
    <lineage>
        <taxon>Bacteria</taxon>
        <taxon>Pseudomonadati</taxon>
        <taxon>Thermodesulfobacteriota</taxon>
        <taxon>Desulfobacteria</taxon>
        <taxon>Desulfobacterales</taxon>
        <taxon>Desulfobacteraceae</taxon>
        <taxon>Candidatus Magnetoglobus</taxon>
    </lineage>
</organism>
<dbReference type="SUPFAM" id="SSF52540">
    <property type="entry name" value="P-loop containing nucleoside triphosphate hydrolases"/>
    <property type="match status" value="1"/>
</dbReference>
<dbReference type="InterPro" id="IPR039421">
    <property type="entry name" value="Type_1_exporter"/>
</dbReference>
<evidence type="ECO:0000313" key="4">
    <source>
        <dbReference type="EMBL" id="ETR64969.1"/>
    </source>
</evidence>
<proteinExistence type="predicted"/>
<evidence type="ECO:0000256" key="2">
    <source>
        <dbReference type="ARBA" id="ARBA00022840"/>
    </source>
</evidence>
<evidence type="ECO:0000256" key="1">
    <source>
        <dbReference type="ARBA" id="ARBA00022741"/>
    </source>
</evidence>
<accession>A0A1V1NQW3</accession>
<comment type="caution">
    <text evidence="4">The sequence shown here is derived from an EMBL/GenBank/DDBJ whole genome shotgun (WGS) entry which is preliminary data.</text>
</comment>
<gene>
    <name evidence="4" type="ORF">OMM_15033</name>
</gene>
<feature type="non-terminal residue" evidence="4">
    <location>
        <position position="1"/>
    </location>
</feature>
<protein>
    <recommendedName>
        <fullName evidence="3">ABC transporter domain-containing protein</fullName>
    </recommendedName>
</protein>
<dbReference type="GO" id="GO:0034040">
    <property type="term" value="F:ATPase-coupled lipid transmembrane transporter activity"/>
    <property type="evidence" value="ECO:0007669"/>
    <property type="project" value="TreeGrafter"/>
</dbReference>
<dbReference type="InterPro" id="IPR003439">
    <property type="entry name" value="ABC_transporter-like_ATP-bd"/>
</dbReference>
<keyword evidence="1" id="KW-0547">Nucleotide-binding</keyword>
<dbReference type="GO" id="GO:0005524">
    <property type="term" value="F:ATP binding"/>
    <property type="evidence" value="ECO:0007669"/>
    <property type="project" value="UniProtKB-KW"/>
</dbReference>
<dbReference type="Gene3D" id="3.40.50.300">
    <property type="entry name" value="P-loop containing nucleotide triphosphate hydrolases"/>
    <property type="match status" value="1"/>
</dbReference>
<sequence>AKLVCGLYQPWSGEILFDGQRRDQISRQLMANSFSFVDQDIFLFEGSITDNLSMWDSTIPKSVLIQAARDACIHDEIAGRPSGYDSMINEDGKNFSGGQRQRLEIARALAANPSILVLDEATSALDPSNEKMVDENIRQRGCTCLIVAHRLSAIRDCDEIIVLDQGNVVQRGMHHEMKKVEGPYAELIRTM</sequence>
<dbReference type="AlphaFoldDB" id="A0A1V1NQW3"/>
<feature type="domain" description="ABC transporter" evidence="3">
    <location>
        <begin position="1"/>
        <end position="190"/>
    </location>
</feature>